<dbReference type="NCBIfam" id="NF033641">
    <property type="entry name" value="antiterm_LoaP"/>
    <property type="match status" value="1"/>
</dbReference>
<dbReference type="InterPro" id="IPR014722">
    <property type="entry name" value="Rib_uL2_dom2"/>
</dbReference>
<dbReference type="InterPro" id="IPR008991">
    <property type="entry name" value="Translation_prot_SH3-like_sf"/>
</dbReference>
<dbReference type="STRING" id="1330534.L323_13820"/>
<evidence type="ECO:0000256" key="2">
    <source>
        <dbReference type="ARBA" id="ARBA00023015"/>
    </source>
</evidence>
<dbReference type="CDD" id="cd08000">
    <property type="entry name" value="NGN"/>
    <property type="match status" value="1"/>
</dbReference>
<keyword evidence="3" id="KW-0804">Transcription</keyword>
<dbReference type="Pfam" id="PF02357">
    <property type="entry name" value="NusG"/>
    <property type="match status" value="1"/>
</dbReference>
<evidence type="ECO:0000259" key="4">
    <source>
        <dbReference type="Pfam" id="PF02357"/>
    </source>
</evidence>
<dbReference type="OrthoDB" id="1681764at2"/>
<name>U4QZN8_9FIRM</name>
<dbReference type="AlphaFoldDB" id="U4QZN8"/>
<reference evidence="5 6" key="1">
    <citation type="journal article" date="2013" name="Genome Announc.">
        <title>Draft Genome Sequence of the Cellulolytic Bacterium Clostridium papyrosolvens C7 (ATCC 700395).</title>
        <authorList>
            <person name="Zepeda V."/>
            <person name="Dassa B."/>
            <person name="Borovok I."/>
            <person name="Lamed R."/>
            <person name="Bayer E.A."/>
            <person name="Cate J.H."/>
        </authorList>
    </citation>
    <scope>NUCLEOTIDE SEQUENCE [LARGE SCALE GENOMIC DNA]</scope>
    <source>
        <strain evidence="5 6">C7</strain>
    </source>
</reference>
<proteinExistence type="predicted"/>
<organism evidence="5 6">
    <name type="scientific">Ruminiclostridium papyrosolvens C7</name>
    <dbReference type="NCBI Taxonomy" id="1330534"/>
    <lineage>
        <taxon>Bacteria</taxon>
        <taxon>Bacillati</taxon>
        <taxon>Bacillota</taxon>
        <taxon>Clostridia</taxon>
        <taxon>Eubacteriales</taxon>
        <taxon>Oscillospiraceae</taxon>
        <taxon>Ruminiclostridium</taxon>
    </lineage>
</organism>
<dbReference type="Proteomes" id="UP000016860">
    <property type="component" value="Unassembled WGS sequence"/>
</dbReference>
<sequence>MYWYVLSIRTGMEEKVKKLLNKVLDNDLFIPFIPLLKTVFKKQGVIKYEVKPLFPGYIFIESELSQSEFIKEISEIISFIDNINHLLRYSDTEIALRENEKQLLLSLCDDKHCIESSIAIKEGSKIYIEEGPLKGKECIIKKVNRHKRLATIELNFMGEIRLVSVSLDIIEKIS</sequence>
<feature type="domain" description="NusG-like N-terminal" evidence="4">
    <location>
        <begin position="1"/>
        <end position="94"/>
    </location>
</feature>
<gene>
    <name evidence="5" type="ORF">L323_13820</name>
</gene>
<dbReference type="EMBL" id="ATAY01000063">
    <property type="protein sequence ID" value="EPR10439.1"/>
    <property type="molecule type" value="Genomic_DNA"/>
</dbReference>
<dbReference type="GO" id="GO:0031564">
    <property type="term" value="P:transcription antitermination"/>
    <property type="evidence" value="ECO:0007669"/>
    <property type="project" value="UniProtKB-KW"/>
</dbReference>
<dbReference type="SUPFAM" id="SSF82679">
    <property type="entry name" value="N-utilization substance G protein NusG, N-terminal domain"/>
    <property type="match status" value="1"/>
</dbReference>
<dbReference type="RefSeq" id="WP_020816235.1">
    <property type="nucleotide sequence ID" value="NZ_ATAY01000063.1"/>
</dbReference>
<evidence type="ECO:0000256" key="1">
    <source>
        <dbReference type="ARBA" id="ARBA00022814"/>
    </source>
</evidence>
<protein>
    <submittedName>
        <fullName evidence="5">Antitermination factor NusG</fullName>
    </submittedName>
</protein>
<dbReference type="SUPFAM" id="SSF50104">
    <property type="entry name" value="Translation proteins SH3-like domain"/>
    <property type="match status" value="1"/>
</dbReference>
<dbReference type="Gene3D" id="2.30.30.30">
    <property type="match status" value="1"/>
</dbReference>
<accession>U4QZN8</accession>
<dbReference type="PANTHER" id="PTHR30265">
    <property type="entry name" value="RHO-INTERACTING TRANSCRIPTION TERMINATION FACTOR NUSG"/>
    <property type="match status" value="1"/>
</dbReference>
<dbReference type="InterPro" id="IPR047663">
    <property type="entry name" value="Transcription_antiterm_LoaP"/>
</dbReference>
<dbReference type="Gene3D" id="3.30.70.940">
    <property type="entry name" value="NusG, N-terminal domain"/>
    <property type="match status" value="1"/>
</dbReference>
<dbReference type="InterPro" id="IPR036735">
    <property type="entry name" value="NGN_dom_sf"/>
</dbReference>
<dbReference type="InterPro" id="IPR043425">
    <property type="entry name" value="NusG-like"/>
</dbReference>
<evidence type="ECO:0000313" key="5">
    <source>
        <dbReference type="EMBL" id="EPR10439.1"/>
    </source>
</evidence>
<keyword evidence="2" id="KW-0805">Transcription regulation</keyword>
<dbReference type="InterPro" id="IPR006645">
    <property type="entry name" value="NGN-like_dom"/>
</dbReference>
<evidence type="ECO:0000256" key="3">
    <source>
        <dbReference type="ARBA" id="ARBA00023163"/>
    </source>
</evidence>
<comment type="caution">
    <text evidence="5">The sequence shown here is derived from an EMBL/GenBank/DDBJ whole genome shotgun (WGS) entry which is preliminary data.</text>
</comment>
<dbReference type="PATRIC" id="fig|1330534.3.peg.2744"/>
<dbReference type="PANTHER" id="PTHR30265:SF4">
    <property type="entry name" value="KOW MOTIF FAMILY PROTEIN, EXPRESSED"/>
    <property type="match status" value="1"/>
</dbReference>
<dbReference type="GO" id="GO:0006354">
    <property type="term" value="P:DNA-templated transcription elongation"/>
    <property type="evidence" value="ECO:0007669"/>
    <property type="project" value="InterPro"/>
</dbReference>
<evidence type="ECO:0000313" key="6">
    <source>
        <dbReference type="Proteomes" id="UP000016860"/>
    </source>
</evidence>
<keyword evidence="1" id="KW-0889">Transcription antitermination</keyword>